<accession>A0AAV4PK67</accession>
<dbReference type="Proteomes" id="UP001054945">
    <property type="component" value="Unassembled WGS sequence"/>
</dbReference>
<evidence type="ECO:0000256" key="1">
    <source>
        <dbReference type="SAM" id="MobiDB-lite"/>
    </source>
</evidence>
<sequence>MNLAIYLDYFVVQLGPQKSSLTPRGYHRSKLFSGTIRAACFPPFHPSSHKNFTLADVQRRKDSERRKRWHRGSHGVAVENRLRPKTPNRSSLATLARLTYLQSRGGKEVAAISPGIKIKSD</sequence>
<keyword evidence="3" id="KW-1185">Reference proteome</keyword>
<evidence type="ECO:0000313" key="2">
    <source>
        <dbReference type="EMBL" id="GIX97069.1"/>
    </source>
</evidence>
<organism evidence="2 3">
    <name type="scientific">Caerostris extrusa</name>
    <name type="common">Bark spider</name>
    <name type="synonym">Caerostris bankana</name>
    <dbReference type="NCBI Taxonomy" id="172846"/>
    <lineage>
        <taxon>Eukaryota</taxon>
        <taxon>Metazoa</taxon>
        <taxon>Ecdysozoa</taxon>
        <taxon>Arthropoda</taxon>
        <taxon>Chelicerata</taxon>
        <taxon>Arachnida</taxon>
        <taxon>Araneae</taxon>
        <taxon>Araneomorphae</taxon>
        <taxon>Entelegynae</taxon>
        <taxon>Araneoidea</taxon>
        <taxon>Araneidae</taxon>
        <taxon>Caerostris</taxon>
    </lineage>
</organism>
<evidence type="ECO:0000313" key="3">
    <source>
        <dbReference type="Proteomes" id="UP001054945"/>
    </source>
</evidence>
<protein>
    <submittedName>
        <fullName evidence="2">Uncharacterized protein</fullName>
    </submittedName>
</protein>
<name>A0AAV4PK67_CAEEX</name>
<reference evidence="2 3" key="1">
    <citation type="submission" date="2021-06" db="EMBL/GenBank/DDBJ databases">
        <title>Caerostris extrusa draft genome.</title>
        <authorList>
            <person name="Kono N."/>
            <person name="Arakawa K."/>
        </authorList>
    </citation>
    <scope>NUCLEOTIDE SEQUENCE [LARGE SCALE GENOMIC DNA]</scope>
</reference>
<dbReference type="AlphaFoldDB" id="A0AAV4PK67"/>
<feature type="region of interest" description="Disordered" evidence="1">
    <location>
        <begin position="52"/>
        <end position="89"/>
    </location>
</feature>
<proteinExistence type="predicted"/>
<dbReference type="EMBL" id="BPLR01004736">
    <property type="protein sequence ID" value="GIX97069.1"/>
    <property type="molecule type" value="Genomic_DNA"/>
</dbReference>
<gene>
    <name evidence="2" type="ORF">CEXT_623561</name>
</gene>
<comment type="caution">
    <text evidence="2">The sequence shown here is derived from an EMBL/GenBank/DDBJ whole genome shotgun (WGS) entry which is preliminary data.</text>
</comment>